<evidence type="ECO:0000313" key="3">
    <source>
        <dbReference type="EMBL" id="GMA92208.1"/>
    </source>
</evidence>
<proteinExistence type="predicted"/>
<comment type="caution">
    <text evidence="3">The sequence shown here is derived from an EMBL/GenBank/DDBJ whole genome shotgun (WGS) entry which is preliminary data.</text>
</comment>
<dbReference type="Proteomes" id="UP001157069">
    <property type="component" value="Unassembled WGS sequence"/>
</dbReference>
<accession>A0ABQ6JXT2</accession>
<feature type="chain" id="PRO_5047440039" description="DUF2330 domain-containing protein" evidence="2">
    <location>
        <begin position="31"/>
        <end position="326"/>
    </location>
</feature>
<sequence length="326" mass="33413">MTKRLTAGVAASAMLAACLTALGLATPAAACACGAPTPPGGTVVSVGEEHALVTFDGTNERIDMVLDMLADGADTGLVVPTPTPATVSLGESSIFDALDEQTAPIVETVEDWWGSPGDGSAAGGAPEVLSEVDLGPIQAVTLAASDAAGLQTWLTSNGYAIDPVVQTLFADYIARGWSFAALKLTGEEPLDGALDPVRFEFATTEMVYPLLLSQAATTPQTVRLYLFGDDGMQATFPDGTVAGSVAWAGPVDRAGLVQFGPYLTVVEAYFADPATQITGDLTITSTGSAPTTRPSRRGPSTCRSAASRSASRSRRPQRSSASCCSS</sequence>
<name>A0ABQ6JXT2_9MICO</name>
<gene>
    <name evidence="3" type="ORF">GCM10025869_27370</name>
</gene>
<dbReference type="RefSeq" id="WP_284300868.1">
    <property type="nucleotide sequence ID" value="NZ_BSVA01000001.1"/>
</dbReference>
<evidence type="ECO:0000256" key="2">
    <source>
        <dbReference type="SAM" id="SignalP"/>
    </source>
</evidence>
<dbReference type="InterPro" id="IPR019283">
    <property type="entry name" value="DUF2330"/>
</dbReference>
<evidence type="ECO:0000256" key="1">
    <source>
        <dbReference type="SAM" id="MobiDB-lite"/>
    </source>
</evidence>
<evidence type="ECO:0000313" key="4">
    <source>
        <dbReference type="Proteomes" id="UP001157069"/>
    </source>
</evidence>
<organism evidence="3 4">
    <name type="scientific">Homoserinibacter gongjuensis</name>
    <dbReference type="NCBI Taxonomy" id="1162968"/>
    <lineage>
        <taxon>Bacteria</taxon>
        <taxon>Bacillati</taxon>
        <taxon>Actinomycetota</taxon>
        <taxon>Actinomycetes</taxon>
        <taxon>Micrococcales</taxon>
        <taxon>Microbacteriaceae</taxon>
        <taxon>Homoserinibacter</taxon>
    </lineage>
</organism>
<dbReference type="EMBL" id="BSVA01000001">
    <property type="protein sequence ID" value="GMA92208.1"/>
    <property type="molecule type" value="Genomic_DNA"/>
</dbReference>
<keyword evidence="4" id="KW-1185">Reference proteome</keyword>
<evidence type="ECO:0008006" key="5">
    <source>
        <dbReference type="Google" id="ProtNLM"/>
    </source>
</evidence>
<keyword evidence="2" id="KW-0732">Signal</keyword>
<feature type="region of interest" description="Disordered" evidence="1">
    <location>
        <begin position="281"/>
        <end position="326"/>
    </location>
</feature>
<feature type="signal peptide" evidence="2">
    <location>
        <begin position="1"/>
        <end position="30"/>
    </location>
</feature>
<feature type="compositionally biased region" description="Polar residues" evidence="1">
    <location>
        <begin position="281"/>
        <end position="293"/>
    </location>
</feature>
<protein>
    <recommendedName>
        <fullName evidence="5">DUF2330 domain-containing protein</fullName>
    </recommendedName>
</protein>
<dbReference type="Pfam" id="PF10092">
    <property type="entry name" value="DUF2330"/>
    <property type="match status" value="1"/>
</dbReference>
<feature type="compositionally biased region" description="Low complexity" evidence="1">
    <location>
        <begin position="300"/>
        <end position="310"/>
    </location>
</feature>
<reference evidence="4" key="1">
    <citation type="journal article" date="2019" name="Int. J. Syst. Evol. Microbiol.">
        <title>The Global Catalogue of Microorganisms (GCM) 10K type strain sequencing project: providing services to taxonomists for standard genome sequencing and annotation.</title>
        <authorList>
            <consortium name="The Broad Institute Genomics Platform"/>
            <consortium name="The Broad Institute Genome Sequencing Center for Infectious Disease"/>
            <person name="Wu L."/>
            <person name="Ma J."/>
        </authorList>
    </citation>
    <scope>NUCLEOTIDE SEQUENCE [LARGE SCALE GENOMIC DNA]</scope>
    <source>
        <strain evidence="4">NBRC 108755</strain>
    </source>
</reference>
<dbReference type="PROSITE" id="PS51257">
    <property type="entry name" value="PROKAR_LIPOPROTEIN"/>
    <property type="match status" value="1"/>
</dbReference>